<evidence type="ECO:0000256" key="2">
    <source>
        <dbReference type="ARBA" id="ARBA00023150"/>
    </source>
</evidence>
<dbReference type="EMBL" id="CP065937">
    <property type="protein sequence ID" value="QQA60148.1"/>
    <property type="molecule type" value="Genomic_DNA"/>
</dbReference>
<comment type="similarity">
    <text evidence="3">Belongs to the FdhD family.</text>
</comment>
<dbReference type="EMBL" id="CP110176">
    <property type="protein sequence ID" value="UZC84896.2"/>
    <property type="molecule type" value="Genomic_DNA"/>
</dbReference>
<dbReference type="NCBIfam" id="TIGR00129">
    <property type="entry name" value="fdhD_narQ"/>
    <property type="match status" value="1"/>
</dbReference>
<dbReference type="Proteomes" id="UP001277183">
    <property type="component" value="Unassembled WGS sequence"/>
</dbReference>
<evidence type="ECO:0000313" key="11">
    <source>
        <dbReference type="EMBL" id="QQA60148.1"/>
    </source>
</evidence>
<evidence type="ECO:0000313" key="14">
    <source>
        <dbReference type="Proteomes" id="UP001160758"/>
    </source>
</evidence>
<evidence type="ECO:0000313" key="13">
    <source>
        <dbReference type="Proteomes" id="UP000737420"/>
    </source>
</evidence>
<dbReference type="EMBL" id="BPNN01000127">
    <property type="protein sequence ID" value="GJA65788.1"/>
    <property type="molecule type" value="Genomic_DNA"/>
</dbReference>
<comment type="function">
    <text evidence="3">Required for formate dehydrogenase (FDH) activity. Acts as a sulfur carrier protein that transfers sulfur from IscS to the molybdenum cofactor prior to its insertion into FDH.</text>
</comment>
<dbReference type="PANTHER" id="PTHR30592:SF1">
    <property type="entry name" value="SULFUR CARRIER PROTEIN FDHD"/>
    <property type="match status" value="1"/>
</dbReference>
<dbReference type="SUPFAM" id="SSF53927">
    <property type="entry name" value="Cytidine deaminase-like"/>
    <property type="match status" value="1"/>
</dbReference>
<evidence type="ECO:0000256" key="3">
    <source>
        <dbReference type="HAMAP-Rule" id="MF_00187"/>
    </source>
</evidence>
<dbReference type="GO" id="GO:0016783">
    <property type="term" value="F:sulfurtransferase activity"/>
    <property type="evidence" value="ECO:0007669"/>
    <property type="project" value="InterPro"/>
</dbReference>
<dbReference type="Gene3D" id="3.10.20.10">
    <property type="match status" value="1"/>
</dbReference>
<feature type="active site" description="Cysteine persulfide intermediate" evidence="3">
    <location>
        <position position="98"/>
    </location>
</feature>
<dbReference type="EMBL" id="JAOCFT010000001">
    <property type="protein sequence ID" value="MDH1898019.1"/>
    <property type="molecule type" value="Genomic_DNA"/>
</dbReference>
<reference evidence="5 13" key="3">
    <citation type="submission" date="2021-07" db="EMBL/GenBank/DDBJ databases">
        <title>Draft genome sequence of carbapenem-resistant Aeromonas spp. in Japan.</title>
        <authorList>
            <person name="Maehana S."/>
            <person name="Suzuki M."/>
            <person name="Kitasato H."/>
        </authorList>
    </citation>
    <scope>NUCLEOTIDE SEQUENCE [LARGE SCALE GENOMIC DNA]</scope>
    <source>
        <strain evidence="5">KAM343</strain>
        <strain evidence="6">KAM348</strain>
        <strain evidence="7">KAM351</strain>
        <strain evidence="8 13">KAM382</strain>
    </source>
</reference>
<dbReference type="EMBL" id="BPNI01000102">
    <property type="protein sequence ID" value="GJA42791.1"/>
    <property type="molecule type" value="Genomic_DNA"/>
</dbReference>
<evidence type="ECO:0000313" key="6">
    <source>
        <dbReference type="EMBL" id="GJA55077.1"/>
    </source>
</evidence>
<accession>A0A3N9Y414</accession>
<name>A0A3N9Y414_AERCA</name>
<evidence type="ECO:0000313" key="10">
    <source>
        <dbReference type="EMBL" id="MDX7721861.1"/>
    </source>
</evidence>
<dbReference type="GO" id="GO:0005737">
    <property type="term" value="C:cytoplasm"/>
    <property type="evidence" value="ECO:0007669"/>
    <property type="project" value="UniProtKB-SubCell"/>
</dbReference>
<reference evidence="4" key="1">
    <citation type="journal article" date="2019" name="J Environ">
        <title>Genetic characterization and potential molecular dissemination mechanism of tet (31) gene in Aeromonas caviae from an oxytetracycline wastewater treatment system.</title>
        <authorList>
            <person name="Shi Y."/>
            <person name="Tian Z."/>
            <person name="Leclercq S.O."/>
            <person name="Zhang H."/>
            <person name="Yang M."/>
            <person name="Zhang Y."/>
        </authorList>
    </citation>
    <scope>NUCLEOTIDE SEQUENCE</scope>
    <source>
        <strain evidence="4">T25-39</strain>
    </source>
</reference>
<dbReference type="InterPro" id="IPR003786">
    <property type="entry name" value="FdhD"/>
</dbReference>
<dbReference type="AlphaFoldDB" id="A0A3N9Y414"/>
<dbReference type="Gene3D" id="3.40.140.10">
    <property type="entry name" value="Cytidine Deaminase, domain 2"/>
    <property type="match status" value="1"/>
</dbReference>
<dbReference type="Proteomes" id="UP001160758">
    <property type="component" value="Unassembled WGS sequence"/>
</dbReference>
<dbReference type="Pfam" id="PF02634">
    <property type="entry name" value="FdhD-NarQ"/>
    <property type="match status" value="1"/>
</dbReference>
<dbReference type="GO" id="GO:0097163">
    <property type="term" value="F:sulfur carrier activity"/>
    <property type="evidence" value="ECO:0007669"/>
    <property type="project" value="UniProtKB-UniRule"/>
</dbReference>
<evidence type="ECO:0000313" key="8">
    <source>
        <dbReference type="EMBL" id="GJB90903.1"/>
    </source>
</evidence>
<dbReference type="GO" id="GO:0006777">
    <property type="term" value="P:Mo-molybdopterin cofactor biosynthetic process"/>
    <property type="evidence" value="ECO:0007669"/>
    <property type="project" value="UniProtKB-UniRule"/>
</dbReference>
<dbReference type="EMBL" id="JAWZVU010000100">
    <property type="protein sequence ID" value="MDX7721861.1"/>
    <property type="molecule type" value="Genomic_DNA"/>
</dbReference>
<gene>
    <name evidence="3 9" type="primary">fdhD</name>
    <name evidence="5" type="synonym">fdhD-1</name>
    <name evidence="4" type="ORF">C1C91_19750</name>
    <name evidence="11" type="ORF">JC965_18415</name>
    <name evidence="5" type="ORF">KAM343_35870</name>
    <name evidence="6" type="ORF">KAM348_25000</name>
    <name evidence="7" type="ORF">KAM351_43990</name>
    <name evidence="8" type="ORF">KAM382_09640</name>
    <name evidence="9" type="ORF">N5I07_10620</name>
    <name evidence="12" type="ORF">OJY61_13685</name>
    <name evidence="10" type="ORF">SJS77_15535</name>
</gene>
<keyword evidence="1 3" id="KW-0963">Cytoplasm</keyword>
<evidence type="ECO:0000313" key="12">
    <source>
        <dbReference type="EMBL" id="UZC84896.2"/>
    </source>
</evidence>
<dbReference type="HAMAP" id="MF_00187">
    <property type="entry name" value="FdhD"/>
    <property type="match status" value="1"/>
</dbReference>
<evidence type="ECO:0000313" key="9">
    <source>
        <dbReference type="EMBL" id="MDH1898019.1"/>
    </source>
</evidence>
<dbReference type="EMBL" id="CP025706">
    <property type="protein sequence ID" value="AXB06898.1"/>
    <property type="molecule type" value="Genomic_DNA"/>
</dbReference>
<organism evidence="9 14">
    <name type="scientific">Aeromonas caviae</name>
    <name type="common">Aeromonas punctata</name>
    <dbReference type="NCBI Taxonomy" id="648"/>
    <lineage>
        <taxon>Bacteria</taxon>
        <taxon>Pseudomonadati</taxon>
        <taxon>Pseudomonadota</taxon>
        <taxon>Gammaproteobacteria</taxon>
        <taxon>Aeromonadales</taxon>
        <taxon>Aeromonadaceae</taxon>
        <taxon>Aeromonas</taxon>
    </lineage>
</organism>
<evidence type="ECO:0000313" key="7">
    <source>
        <dbReference type="EMBL" id="GJA65788.1"/>
    </source>
</evidence>
<dbReference type="RefSeq" id="WP_029314473.1">
    <property type="nucleotide sequence ID" value="NZ_AP019195.1"/>
</dbReference>
<reference evidence="10" key="6">
    <citation type="submission" date="2023-11" db="EMBL/GenBank/DDBJ databases">
        <title>WGS of Aeromonas in Northern Israel.</title>
        <authorList>
            <person name="Hershko Y."/>
        </authorList>
    </citation>
    <scope>NUCLEOTIDE SEQUENCE</scope>
    <source>
        <strain evidence="10">77416</strain>
    </source>
</reference>
<comment type="caution">
    <text evidence="3">Lacks conserved residue(s) required for the propagation of feature annotation.</text>
</comment>
<dbReference type="PANTHER" id="PTHR30592">
    <property type="entry name" value="FORMATE DEHYDROGENASE"/>
    <property type="match status" value="1"/>
</dbReference>
<reference evidence="9" key="4">
    <citation type="submission" date="2022-09" db="EMBL/GenBank/DDBJ databases">
        <title>Intensive care unit water sources are persistently colonized with multi-drug resistant bacteria and are the site of extensive horizontal gene transfer of antibiotic resistance genes.</title>
        <authorList>
            <person name="Diorio-Toth L."/>
        </authorList>
    </citation>
    <scope>NUCLEOTIDE SEQUENCE</scope>
    <source>
        <strain evidence="9">GD03796</strain>
    </source>
</reference>
<evidence type="ECO:0000313" key="4">
    <source>
        <dbReference type="EMBL" id="AXB06898.1"/>
    </source>
</evidence>
<reference evidence="11" key="2">
    <citation type="submission" date="2020-12" db="EMBL/GenBank/DDBJ databases">
        <title>GES Beta-lactamases isolated from hospital effluents in Brazil.</title>
        <authorList>
            <person name="Conte D."/>
            <person name="Mesa D."/>
            <person name="Palmeiro J.K."/>
            <person name="Dalla-Costa L.M."/>
        </authorList>
    </citation>
    <scope>NUCLEOTIDE SEQUENCE [LARGE SCALE GENOMIC DNA]</scope>
    <source>
        <strain evidence="11">Aero21</strain>
    </source>
</reference>
<sequence length="261" mass="28003">MIPFNSRLPSLDELVEEVAVSVNINGINHAVMMATPDDLDDFAIGFLFGEGIIGGNHDVHDIQSTPSEHGIVLDVTIANRCLAMLGQRKRRLAGASGCGICGVEAIEHALPVLTPLTPGAPFDTASLQDLRERIVPWQSKARQSGALHAALALDDRGEILACREDIGRHNALDKLIGMQLRQPVQAATLVITSRCGSELIHKAVQFGAAHLISLASPSQLAVRLALKYNLTLIHVPRSDAPVCYASPRAQDHVGDSHVQSY</sequence>
<dbReference type="Proteomes" id="UP000886934">
    <property type="component" value="Unassembled WGS sequence"/>
</dbReference>
<dbReference type="Proteomes" id="UP000266778">
    <property type="component" value="Chromosome"/>
</dbReference>
<reference evidence="12" key="5">
    <citation type="submission" date="2023-04" db="EMBL/GenBank/DDBJ databases">
        <title>Whole Genome Sequence of Multi-drug resistant Aeromonas caviae as a gut pathogen in newborn.</title>
        <authorList>
            <person name="Jadhav S.V."/>
            <person name="Saroj S.D."/>
            <person name="Saha U.B."/>
            <person name="Sen S."/>
            <person name="Kher A."/>
        </authorList>
    </citation>
    <scope>NUCLEOTIDE SEQUENCE</scope>
    <source>
        <strain evidence="12">SVJ23</strain>
    </source>
</reference>
<evidence type="ECO:0000313" key="5">
    <source>
        <dbReference type="EMBL" id="GJA42791.1"/>
    </source>
</evidence>
<keyword evidence="2 3" id="KW-0501">Molybdenum cofactor biosynthesis</keyword>
<proteinExistence type="inferred from homology"/>
<dbReference type="Proteomes" id="UP000887009">
    <property type="component" value="Unassembled WGS sequence"/>
</dbReference>
<dbReference type="EMBL" id="BPNL01000027">
    <property type="protein sequence ID" value="GJA55077.1"/>
    <property type="molecule type" value="Genomic_DNA"/>
</dbReference>
<comment type="subcellular location">
    <subcellularLocation>
        <location evidence="3">Cytoplasm</location>
    </subcellularLocation>
</comment>
<keyword evidence="4" id="KW-0808">Transferase</keyword>
<dbReference type="InterPro" id="IPR016193">
    <property type="entry name" value="Cytidine_deaminase-like"/>
</dbReference>
<dbReference type="Proteomes" id="UP000737420">
    <property type="component" value="Unassembled WGS sequence"/>
</dbReference>
<protein>
    <recommendedName>
        <fullName evidence="3">Sulfur carrier protein FdhD</fullName>
    </recommendedName>
</protein>
<dbReference type="Proteomes" id="UP001163285">
    <property type="component" value="Chromosome"/>
</dbReference>
<evidence type="ECO:0000256" key="1">
    <source>
        <dbReference type="ARBA" id="ARBA00022490"/>
    </source>
</evidence>
<dbReference type="EMBL" id="BPOP01000006">
    <property type="protein sequence ID" value="GJB90903.1"/>
    <property type="molecule type" value="Genomic_DNA"/>
</dbReference>
<dbReference type="PIRSF" id="PIRSF015626">
    <property type="entry name" value="FdhD"/>
    <property type="match status" value="1"/>
</dbReference>
<dbReference type="Proteomes" id="UP000886939">
    <property type="component" value="Unassembled WGS sequence"/>
</dbReference>